<dbReference type="InterPro" id="IPR043502">
    <property type="entry name" value="DNA/RNA_pol_sf"/>
</dbReference>
<evidence type="ECO:0000256" key="3">
    <source>
        <dbReference type="SAM" id="MobiDB-lite"/>
    </source>
</evidence>
<dbReference type="InterPro" id="IPR043128">
    <property type="entry name" value="Rev_trsase/Diguanyl_cyclase"/>
</dbReference>
<sequence>MSPDKLPNIPKGSDPPSKHHELASLTDTGSVSRRLDPLINLEKEIVSFKNNLIDFENFKRKNNLKVRGIPESLSRTQSEVTHAAVVDGNTQRIQLIPSESSVSIPHRIQFVTDQQTGQKIQILTAVDQSGASKRFILANNDSSPSKVILARQDSSQGKVYLTTPDAAGVNQLFISSPDVSAQHIQILSDAQCIDQNLNKPVVELCVVCGDKASVFSIASLGDTGPWRMKGATDPFKGSDLPRNTNRDLDNRSNGSHRPGFGPFVAPTHGIHWPVPLVRDAAPPETRALRLHTGPTIPGGAAPHNLGPEDPDPNHHLPNDSHYRPVDTSKVGGRLLLFRHAWLAVVHDEWVRDLVSSGYKINFFSPRPLSNPVFRCPPSRSGKTRPCFFPGRPVALTRRSHHRCPSGRKIPWFLLNLFMVPKKDGTVRPFLDLKLLNGFVKVRHFRMESLCSVIASMEHGEFLASIDIRDAYLHIPIFPPHQRFFRFAVGEEHFKFRALPLGLATAPRVFTKVMAAVMAILHSRGLVFLPYLDDLLVKGPSLRACEEFVRISLDTLSRLGWLINLKKSSLLPAQRISFLGMTLDTSLGLVLLPRDKVLALQQGVWKLLRPFPCSIRFGMRILGKNGRPIRIQSDNATAVAYINQGGTRSRAAMREVEYILRWAEHNHSVISAVNIPGVDNWAADFLSRQGLASGAWSLHQDVPSPSIAGTELPGSIFQG</sequence>
<feature type="domain" description="Reverse transcriptase" evidence="4">
    <location>
        <begin position="400"/>
        <end position="582"/>
    </location>
</feature>
<evidence type="ECO:0000313" key="6">
    <source>
        <dbReference type="Proteomes" id="UP001176940"/>
    </source>
</evidence>
<evidence type="ECO:0000313" key="5">
    <source>
        <dbReference type="EMBL" id="CAJ0956512.1"/>
    </source>
</evidence>
<keyword evidence="6" id="KW-1185">Reference proteome</keyword>
<accession>A0ABN9M1I6</accession>
<reference evidence="5" key="1">
    <citation type="submission" date="2023-07" db="EMBL/GenBank/DDBJ databases">
        <authorList>
            <person name="Stuckert A."/>
        </authorList>
    </citation>
    <scope>NUCLEOTIDE SEQUENCE</scope>
</reference>
<dbReference type="Proteomes" id="UP001176940">
    <property type="component" value="Unassembled WGS sequence"/>
</dbReference>
<dbReference type="SUPFAM" id="SSF56672">
    <property type="entry name" value="DNA/RNA polymerases"/>
    <property type="match status" value="1"/>
</dbReference>
<feature type="region of interest" description="Disordered" evidence="3">
    <location>
        <begin position="230"/>
        <end position="260"/>
    </location>
</feature>
<organism evidence="5 6">
    <name type="scientific">Ranitomeya imitator</name>
    <name type="common">mimic poison frog</name>
    <dbReference type="NCBI Taxonomy" id="111125"/>
    <lineage>
        <taxon>Eukaryota</taxon>
        <taxon>Metazoa</taxon>
        <taxon>Chordata</taxon>
        <taxon>Craniata</taxon>
        <taxon>Vertebrata</taxon>
        <taxon>Euteleostomi</taxon>
        <taxon>Amphibia</taxon>
        <taxon>Batrachia</taxon>
        <taxon>Anura</taxon>
        <taxon>Neobatrachia</taxon>
        <taxon>Hyloidea</taxon>
        <taxon>Dendrobatidae</taxon>
        <taxon>Dendrobatinae</taxon>
        <taxon>Ranitomeya</taxon>
    </lineage>
</organism>
<protein>
    <recommendedName>
        <fullName evidence="2">ribonuclease H</fullName>
        <ecNumber evidence="2">3.1.26.4</ecNumber>
    </recommendedName>
</protein>
<name>A0ABN9M1I6_9NEOB</name>
<gene>
    <name evidence="5" type="ORF">RIMI_LOCUS15564276</name>
</gene>
<dbReference type="EC" id="3.1.26.4" evidence="2"/>
<dbReference type="CDD" id="cd09275">
    <property type="entry name" value="RNase_HI_RT_DIRS1"/>
    <property type="match status" value="1"/>
</dbReference>
<dbReference type="CDD" id="cd03714">
    <property type="entry name" value="RT_DIRS1"/>
    <property type="match status" value="1"/>
</dbReference>
<dbReference type="Gene3D" id="3.10.10.10">
    <property type="entry name" value="HIV Type 1 Reverse Transcriptase, subunit A, domain 1"/>
    <property type="match status" value="1"/>
</dbReference>
<feature type="region of interest" description="Disordered" evidence="3">
    <location>
        <begin position="1"/>
        <end position="26"/>
    </location>
</feature>
<dbReference type="InterPro" id="IPR000477">
    <property type="entry name" value="RT_dom"/>
</dbReference>
<dbReference type="PANTHER" id="PTHR33050">
    <property type="entry name" value="REVERSE TRANSCRIPTASE DOMAIN-CONTAINING PROTEIN"/>
    <property type="match status" value="1"/>
</dbReference>
<dbReference type="Gene3D" id="3.30.70.270">
    <property type="match status" value="1"/>
</dbReference>
<evidence type="ECO:0000259" key="4">
    <source>
        <dbReference type="PROSITE" id="PS50878"/>
    </source>
</evidence>
<comment type="caution">
    <text evidence="5">The sequence shown here is derived from an EMBL/GenBank/DDBJ whole genome shotgun (WGS) entry which is preliminary data.</text>
</comment>
<dbReference type="PANTHER" id="PTHR33050:SF7">
    <property type="entry name" value="RIBONUCLEASE H"/>
    <property type="match status" value="1"/>
</dbReference>
<proteinExistence type="inferred from homology"/>
<comment type="similarity">
    <text evidence="1">Belongs to the beta type-B retroviral polymerase family. HERV class-II K(HML-2) pol subfamily.</text>
</comment>
<dbReference type="EMBL" id="CAUEEQ010042018">
    <property type="protein sequence ID" value="CAJ0956512.1"/>
    <property type="molecule type" value="Genomic_DNA"/>
</dbReference>
<evidence type="ECO:0000256" key="1">
    <source>
        <dbReference type="ARBA" id="ARBA00010879"/>
    </source>
</evidence>
<dbReference type="Pfam" id="PF00078">
    <property type="entry name" value="RVT_1"/>
    <property type="match status" value="1"/>
</dbReference>
<feature type="compositionally biased region" description="Basic and acidic residues" evidence="3">
    <location>
        <begin position="311"/>
        <end position="324"/>
    </location>
</feature>
<dbReference type="PROSITE" id="PS50878">
    <property type="entry name" value="RT_POL"/>
    <property type="match status" value="1"/>
</dbReference>
<evidence type="ECO:0000256" key="2">
    <source>
        <dbReference type="ARBA" id="ARBA00012180"/>
    </source>
</evidence>
<feature type="region of interest" description="Disordered" evidence="3">
    <location>
        <begin position="290"/>
        <end position="324"/>
    </location>
</feature>
<dbReference type="InterPro" id="IPR052055">
    <property type="entry name" value="Hepadnavirus_pol/RT"/>
</dbReference>